<keyword evidence="2" id="KW-1185">Reference proteome</keyword>
<proteinExistence type="predicted"/>
<dbReference type="InterPro" id="IPR023393">
    <property type="entry name" value="START-like_dom_sf"/>
</dbReference>
<dbReference type="Proteomes" id="UP001378956">
    <property type="component" value="Unassembled WGS sequence"/>
</dbReference>
<reference evidence="1 2" key="1">
    <citation type="submission" date="2024-03" db="EMBL/GenBank/DDBJ databases">
        <title>Sequence of Lycoming College Course Isolates.</title>
        <authorList>
            <person name="Plotts O."/>
            <person name="Newman J."/>
        </authorList>
    </citation>
    <scope>NUCLEOTIDE SEQUENCE [LARGE SCALE GENOMIC DNA]</scope>
    <source>
        <strain evidence="1 2">CJB-3</strain>
    </source>
</reference>
<name>A0ABU8NTD3_9SPHI</name>
<dbReference type="EMBL" id="JBBEUB010000010">
    <property type="protein sequence ID" value="MEJ2905183.1"/>
    <property type="molecule type" value="Genomic_DNA"/>
</dbReference>
<organism evidence="1 2">
    <name type="scientific">Pedobacter panaciterrae</name>
    <dbReference type="NCBI Taxonomy" id="363849"/>
    <lineage>
        <taxon>Bacteria</taxon>
        <taxon>Pseudomonadati</taxon>
        <taxon>Bacteroidota</taxon>
        <taxon>Sphingobacteriia</taxon>
        <taxon>Sphingobacteriales</taxon>
        <taxon>Sphingobacteriaceae</taxon>
        <taxon>Pedobacter</taxon>
    </lineage>
</organism>
<sequence length="156" mass="17773">MPIIRIETFINADRATVFDLARSIDLHQISTVHTNERAVAGKMSGLIELNESVTWEARHFGIVQRLSSKITEMKSPDYFVDEMVFGAFKSFRHEHIFEASGAGTLMTDVFNYVSPLGVLGKLANVLFLNRYVTDLLVQRNKVLKEYGERQQGLFNF</sequence>
<accession>A0ABU8NTD3</accession>
<dbReference type="CDD" id="cd07820">
    <property type="entry name" value="SRPBCC_3"/>
    <property type="match status" value="1"/>
</dbReference>
<protein>
    <submittedName>
        <fullName evidence="1">SRPBCC family protein</fullName>
    </submittedName>
</protein>
<gene>
    <name evidence="1" type="ORF">WAE58_22245</name>
</gene>
<evidence type="ECO:0000313" key="1">
    <source>
        <dbReference type="EMBL" id="MEJ2905183.1"/>
    </source>
</evidence>
<dbReference type="Gene3D" id="3.30.530.20">
    <property type="match status" value="1"/>
</dbReference>
<dbReference type="SUPFAM" id="SSF55961">
    <property type="entry name" value="Bet v1-like"/>
    <property type="match status" value="1"/>
</dbReference>
<evidence type="ECO:0000313" key="2">
    <source>
        <dbReference type="Proteomes" id="UP001378956"/>
    </source>
</evidence>
<comment type="caution">
    <text evidence="1">The sequence shown here is derived from an EMBL/GenBank/DDBJ whole genome shotgun (WGS) entry which is preliminary data.</text>
</comment>
<dbReference type="RefSeq" id="WP_288883027.1">
    <property type="nucleotide sequence ID" value="NZ_CBFGNQ010000026.1"/>
</dbReference>